<protein>
    <submittedName>
        <fullName evidence="6">ATP-dependent DNA helicase DinG</fullName>
    </submittedName>
</protein>
<sequence length="916" mass="98083">MAETIAQFAAPGGLIDRTPVLVAGAGRAVVLAGDGRVERLDADAAAARLAEAVHLLCNAPAVGRRLGLSPGQALDVLELFAFVRPARFCLPTPVGLARALSLDDPGPDLEAQAHAVRAAARALMAELAEPGYGFRAGAADVGMMMARGGWPWGAPVLGALGETGGGRAGLAVWSALPEWEEGAPPPRPGDDPVAGAEALDRLAALLGDGAEPRETQRDYARTAAMVFTPRHSEQAPNLVLAEAGTGTGKTLGYIAPASLWAERNEGTVWLSTYTKNLQRQLDQELDRLYPDRRDKAANAVIRKGRENYLCLLNLEETANAVLARGSEPVAGRDKVLIGLVMRWARFTRDGDMIGGDFPSWLGAHFGPGRVAGLTDRRGECLYAACSHYRKCFIERVTRRARRARLVVGNHALVMAQAVRRAGDPDAPRRLVFDEGHHLFDAADSAFSGHLSGLEGADLRRWVRGREGRSTSRTRGLSARIAELVGADAEAGPLLTEVIAAAGVLPGEGWLTRVANAQPQGPYERFLTHARAQVMARAPEARSGFSLEATLNTPIEGLVDAAADLGVALDDLAKPLAALANRLIRLLDEEAETLDTPARGRLDAAARALQQRRETVVAWQQMLEAVGGTTPAAFVDWVAVERLGGRERDVGLHRHWVDPSQPFAEAVLEPAHGALITSATLRDGAAEDDDWRSAEVRTGAAHMVLPGERLSVASPFDYGEQARVFVVTDVNKRSLAQVAGAYRALIEAAGGGALGLFTAIQRLRAVYDQIAAGLEDAGLPLYAQHVDPMDPGTLVDIFRAEMRASLFGTDALRDGVDVPGSSLKLLIFDRVPWPRPTILHRARKAAFGPRTYDDLLVRLRLRQAFGRLIRARTDRGVFVLLDNQAPSRLMAGLPDGAEVNRVGLAEAVAGVRDFLAR</sequence>
<dbReference type="GO" id="GO:0003678">
    <property type="term" value="F:DNA helicase activity"/>
    <property type="evidence" value="ECO:0007669"/>
    <property type="project" value="TreeGrafter"/>
</dbReference>
<dbReference type="GO" id="GO:0016818">
    <property type="term" value="F:hydrolase activity, acting on acid anhydrides, in phosphorus-containing anhydrides"/>
    <property type="evidence" value="ECO:0007669"/>
    <property type="project" value="InterPro"/>
</dbReference>
<dbReference type="SMART" id="SM00491">
    <property type="entry name" value="HELICc2"/>
    <property type="match status" value="1"/>
</dbReference>
<comment type="caution">
    <text evidence="6">The sequence shown here is derived from an EMBL/GenBank/DDBJ whole genome shotgun (WGS) entry which is preliminary data.</text>
</comment>
<name>A0A4V2SNG5_RHOSA</name>
<evidence type="ECO:0000256" key="4">
    <source>
        <dbReference type="ARBA" id="ARBA00038058"/>
    </source>
</evidence>
<evidence type="ECO:0000256" key="2">
    <source>
        <dbReference type="ARBA" id="ARBA00022801"/>
    </source>
</evidence>
<organism evidence="6 7">
    <name type="scientific">Rhodothalassium salexigens DSM 2132</name>
    <dbReference type="NCBI Taxonomy" id="1188247"/>
    <lineage>
        <taxon>Bacteria</taxon>
        <taxon>Pseudomonadati</taxon>
        <taxon>Pseudomonadota</taxon>
        <taxon>Alphaproteobacteria</taxon>
        <taxon>Rhodothalassiales</taxon>
        <taxon>Rhodothalassiaceae</taxon>
        <taxon>Rhodothalassium</taxon>
    </lineage>
</organism>
<dbReference type="GO" id="GO:0003676">
    <property type="term" value="F:nucleic acid binding"/>
    <property type="evidence" value="ECO:0007669"/>
    <property type="project" value="InterPro"/>
</dbReference>
<keyword evidence="6" id="KW-0347">Helicase</keyword>
<dbReference type="GO" id="GO:0005524">
    <property type="term" value="F:ATP binding"/>
    <property type="evidence" value="ECO:0007669"/>
    <property type="project" value="UniProtKB-KW"/>
</dbReference>
<accession>A0A4V2SNG5</accession>
<dbReference type="InterPro" id="IPR006555">
    <property type="entry name" value="ATP-dep_Helicase_C"/>
</dbReference>
<keyword evidence="1" id="KW-0547">Nucleotide-binding</keyword>
<dbReference type="Proteomes" id="UP000295399">
    <property type="component" value="Unassembled WGS sequence"/>
</dbReference>
<dbReference type="InterPro" id="IPR045028">
    <property type="entry name" value="DinG/Rad3-like"/>
</dbReference>
<dbReference type="OrthoDB" id="9805194at2"/>
<keyword evidence="7" id="KW-1185">Reference proteome</keyword>
<dbReference type="EMBL" id="SLXO01000012">
    <property type="protein sequence ID" value="TCP31076.1"/>
    <property type="molecule type" value="Genomic_DNA"/>
</dbReference>
<keyword evidence="2" id="KW-0378">Hydrolase</keyword>
<gene>
    <name evidence="6" type="ORF">EV659_1125</name>
</gene>
<dbReference type="RefSeq" id="WP_132709333.1">
    <property type="nucleotide sequence ID" value="NZ_JACIGF010000012.1"/>
</dbReference>
<keyword evidence="3" id="KW-0067">ATP-binding</keyword>
<proteinExistence type="inferred from homology"/>
<dbReference type="SUPFAM" id="SSF52540">
    <property type="entry name" value="P-loop containing nucleoside triphosphate hydrolases"/>
    <property type="match status" value="1"/>
</dbReference>
<feature type="domain" description="Helicase ATP-binding" evidence="5">
    <location>
        <begin position="202"/>
        <end position="487"/>
    </location>
</feature>
<dbReference type="Gene3D" id="3.40.50.300">
    <property type="entry name" value="P-loop containing nucleotide triphosphate hydrolases"/>
    <property type="match status" value="2"/>
</dbReference>
<evidence type="ECO:0000259" key="5">
    <source>
        <dbReference type="PROSITE" id="PS51193"/>
    </source>
</evidence>
<dbReference type="PROSITE" id="PS51193">
    <property type="entry name" value="HELICASE_ATP_BIND_2"/>
    <property type="match status" value="1"/>
</dbReference>
<dbReference type="GO" id="GO:0006139">
    <property type="term" value="P:nucleobase-containing compound metabolic process"/>
    <property type="evidence" value="ECO:0007669"/>
    <property type="project" value="InterPro"/>
</dbReference>
<dbReference type="AlphaFoldDB" id="A0A4V2SNG5"/>
<dbReference type="PANTHER" id="PTHR11472:SF34">
    <property type="entry name" value="REGULATOR OF TELOMERE ELONGATION HELICASE 1"/>
    <property type="match status" value="1"/>
</dbReference>
<evidence type="ECO:0000256" key="1">
    <source>
        <dbReference type="ARBA" id="ARBA00022741"/>
    </source>
</evidence>
<dbReference type="InterPro" id="IPR014013">
    <property type="entry name" value="Helic_SF1/SF2_ATP-bd_DinG/Rad3"/>
</dbReference>
<dbReference type="FunCoup" id="A0A4V2SNG5">
    <property type="interactions" value="173"/>
</dbReference>
<evidence type="ECO:0000313" key="7">
    <source>
        <dbReference type="Proteomes" id="UP000295399"/>
    </source>
</evidence>
<reference evidence="6 7" key="1">
    <citation type="submission" date="2019-03" db="EMBL/GenBank/DDBJ databases">
        <title>Genomic Encyclopedia of Type Strains, Phase IV (KMG-IV): sequencing the most valuable type-strain genomes for metagenomic binning, comparative biology and taxonomic classification.</title>
        <authorList>
            <person name="Goeker M."/>
        </authorList>
    </citation>
    <scope>NUCLEOTIDE SEQUENCE [LARGE SCALE GENOMIC DNA]</scope>
    <source>
        <strain evidence="6 7">DSM 2132</strain>
    </source>
</reference>
<dbReference type="InParanoid" id="A0A4V2SNG5"/>
<dbReference type="InterPro" id="IPR027417">
    <property type="entry name" value="P-loop_NTPase"/>
</dbReference>
<dbReference type="PANTHER" id="PTHR11472">
    <property type="entry name" value="DNA REPAIR DEAD HELICASE RAD3/XP-D SUBFAMILY MEMBER"/>
    <property type="match status" value="1"/>
</dbReference>
<evidence type="ECO:0000313" key="6">
    <source>
        <dbReference type="EMBL" id="TCP31076.1"/>
    </source>
</evidence>
<evidence type="ECO:0000256" key="3">
    <source>
        <dbReference type="ARBA" id="ARBA00022840"/>
    </source>
</evidence>
<comment type="similarity">
    <text evidence="4">Belongs to the helicase family. DinG subfamily.</text>
</comment>
<dbReference type="Pfam" id="PF13307">
    <property type="entry name" value="Helicase_C_2"/>
    <property type="match status" value="1"/>
</dbReference>